<dbReference type="InterPro" id="IPR042208">
    <property type="entry name" value="D-ser_dehydrat-like_sf"/>
</dbReference>
<dbReference type="InterPro" id="IPR026956">
    <property type="entry name" value="D-ser_dehydrat-like_dom"/>
</dbReference>
<accession>A0A5M4FBS6</accession>
<feature type="coiled-coil region" evidence="3">
    <location>
        <begin position="185"/>
        <end position="212"/>
    </location>
</feature>
<keyword evidence="2" id="KW-0456">Lyase</keyword>
<dbReference type="Pfam" id="PF01168">
    <property type="entry name" value="Ala_racemase_N"/>
    <property type="match status" value="1"/>
</dbReference>
<dbReference type="InterPro" id="IPR029066">
    <property type="entry name" value="PLP-binding_barrel"/>
</dbReference>
<evidence type="ECO:0000256" key="1">
    <source>
        <dbReference type="ARBA" id="ARBA00005323"/>
    </source>
</evidence>
<sequence>MLTAESLTNVETPAVVIDLDQVERNIKEMFTVADAHGVRLRPHIKSHKIPELMRLQLAGGAIGATCATLREVEVMIDAGCPSVTLAFPPLSADKIARLVALREHAEIRVTLDSVEAATVLGQAAGSQPFAVLLEIDTGQGRLGRPPGAPSVELGLQIAAIPGVRLIGVSSHAGHAYAATSQQDLARIASDEADDLVRTAEELRRNNVDVREISVGSTPSARAGFGLGMTESRPGTYVMNDANMVRLGVATHETCAAFVLATVISRPAPDRVVIDAGTKMLSSDGFGGDDWVHVLHRPDLHPAFLSEEHGVFHADDPATAPAIGDRVLVIPHHVCTMMNLADEVHLVSDGGVTDTVPVSARGH</sequence>
<dbReference type="PANTHER" id="PTHR28004:SF2">
    <property type="entry name" value="D-SERINE DEHYDRATASE"/>
    <property type="match status" value="1"/>
</dbReference>
<evidence type="ECO:0000313" key="5">
    <source>
        <dbReference type="EMBL" id="KAA1395755.1"/>
    </source>
</evidence>
<dbReference type="RefSeq" id="WP_149690406.1">
    <property type="nucleotide sequence ID" value="NZ_SDPQ02000003.1"/>
</dbReference>
<gene>
    <name evidence="5" type="ORF">ESP70_016590</name>
</gene>
<dbReference type="Gene3D" id="3.20.20.10">
    <property type="entry name" value="Alanine racemase"/>
    <property type="match status" value="1"/>
</dbReference>
<keyword evidence="6" id="KW-1185">Reference proteome</keyword>
<dbReference type="SMART" id="SM01119">
    <property type="entry name" value="D-ser_dehydrat"/>
    <property type="match status" value="1"/>
</dbReference>
<dbReference type="InterPro" id="IPR001608">
    <property type="entry name" value="Ala_racemase_N"/>
</dbReference>
<proteinExistence type="inferred from homology"/>
<dbReference type="SUPFAM" id="SSF51419">
    <property type="entry name" value="PLP-binding barrel"/>
    <property type="match status" value="1"/>
</dbReference>
<dbReference type="OrthoDB" id="9811417at2"/>
<dbReference type="InterPro" id="IPR051466">
    <property type="entry name" value="D-amino_acid_metab_enzyme"/>
</dbReference>
<name>A0A5M4FBS6_9ACTN</name>
<dbReference type="Proteomes" id="UP000380867">
    <property type="component" value="Unassembled WGS sequence"/>
</dbReference>
<organism evidence="5 6">
    <name type="scientific">Aeromicrobium ginsengisoli</name>
    <dbReference type="NCBI Taxonomy" id="363867"/>
    <lineage>
        <taxon>Bacteria</taxon>
        <taxon>Bacillati</taxon>
        <taxon>Actinomycetota</taxon>
        <taxon>Actinomycetes</taxon>
        <taxon>Propionibacteriales</taxon>
        <taxon>Nocardioidaceae</taxon>
        <taxon>Aeromicrobium</taxon>
    </lineage>
</organism>
<comment type="similarity">
    <text evidence="1">Belongs to the DSD1 family.</text>
</comment>
<dbReference type="PANTHER" id="PTHR28004">
    <property type="entry name" value="ZGC:162816-RELATED"/>
    <property type="match status" value="1"/>
</dbReference>
<protein>
    <submittedName>
        <fullName evidence="5">Alanine racemase</fullName>
    </submittedName>
</protein>
<comment type="caution">
    <text evidence="5">The sequence shown here is derived from an EMBL/GenBank/DDBJ whole genome shotgun (WGS) entry which is preliminary data.</text>
</comment>
<evidence type="ECO:0000259" key="4">
    <source>
        <dbReference type="SMART" id="SM01119"/>
    </source>
</evidence>
<dbReference type="AlphaFoldDB" id="A0A5M4FBS6"/>
<dbReference type="GO" id="GO:0008721">
    <property type="term" value="F:D-serine ammonia-lyase activity"/>
    <property type="evidence" value="ECO:0007669"/>
    <property type="project" value="TreeGrafter"/>
</dbReference>
<dbReference type="GO" id="GO:0036088">
    <property type="term" value="P:D-serine catabolic process"/>
    <property type="evidence" value="ECO:0007669"/>
    <property type="project" value="TreeGrafter"/>
</dbReference>
<keyword evidence="3" id="KW-0175">Coiled coil</keyword>
<dbReference type="Gene3D" id="2.40.37.20">
    <property type="entry name" value="D-serine dehydratase-like domain"/>
    <property type="match status" value="1"/>
</dbReference>
<evidence type="ECO:0000256" key="3">
    <source>
        <dbReference type="SAM" id="Coils"/>
    </source>
</evidence>
<dbReference type="Pfam" id="PF14031">
    <property type="entry name" value="D-ser_dehydrat"/>
    <property type="match status" value="1"/>
</dbReference>
<reference evidence="5" key="1">
    <citation type="submission" date="2019-09" db="EMBL/GenBank/DDBJ databases">
        <authorList>
            <person name="Li J."/>
        </authorList>
    </citation>
    <scope>NUCLEOTIDE SEQUENCE [LARGE SCALE GENOMIC DNA]</scope>
    <source>
        <strain evidence="5">JCM 14732</strain>
    </source>
</reference>
<dbReference type="EMBL" id="SDPQ02000003">
    <property type="protein sequence ID" value="KAA1395755.1"/>
    <property type="molecule type" value="Genomic_DNA"/>
</dbReference>
<evidence type="ECO:0000256" key="2">
    <source>
        <dbReference type="ARBA" id="ARBA00023239"/>
    </source>
</evidence>
<evidence type="ECO:0000313" key="6">
    <source>
        <dbReference type="Proteomes" id="UP000380867"/>
    </source>
</evidence>
<feature type="domain" description="D-serine dehydratase-like" evidence="4">
    <location>
        <begin position="255"/>
        <end position="347"/>
    </location>
</feature>